<evidence type="ECO:0000313" key="1">
    <source>
        <dbReference type="EMBL" id="QTR47501.1"/>
    </source>
</evidence>
<evidence type="ECO:0000313" key="2">
    <source>
        <dbReference type="Proteomes" id="UP000672039"/>
    </source>
</evidence>
<dbReference type="Proteomes" id="UP000672039">
    <property type="component" value="Chromosome"/>
</dbReference>
<reference evidence="1 2" key="1">
    <citation type="submission" date="2021-04" db="EMBL/GenBank/DDBJ databases">
        <title>Genomics, taxonomy and metabolism of representatives of sulfur bacteria of the genus Thiothrix: Thiothrix fructosivorans QT, Thiothrix unzii A1T and three new species, Thiothrix subterranea sp. nov., Thiothrix litoralis sp. nov. and 'Candidatus Thiothrix anitrata' sp. nov.</title>
        <authorList>
            <person name="Ravin N.V."/>
            <person name="Smolyakov D."/>
            <person name="Rudenko T.S."/>
            <person name="Mardanov A.V."/>
            <person name="Beletsky A.V."/>
            <person name="Markov N.D."/>
            <person name="Fomenkov A.I."/>
            <person name="Roberts R.J."/>
            <person name="Karnachuk O.V."/>
            <person name="Novikov A."/>
            <person name="Grabovich M.Y."/>
        </authorList>
    </citation>
    <scope>NUCLEOTIDE SEQUENCE [LARGE SCALE GENOMIC DNA]</scope>
    <source>
        <strain evidence="1 2">AS</strain>
    </source>
</reference>
<accession>A0ABX7WUK5</accession>
<sequence length="68" mass="7468">MQTPTQQKTQTLNPEKLAEAVDLCIAILDDLETEIEYSNATHGMSYRTALESAQQLLETLKEAGEATA</sequence>
<proteinExistence type="predicted"/>
<dbReference type="EMBL" id="CP072801">
    <property type="protein sequence ID" value="QTR47501.1"/>
    <property type="molecule type" value="Genomic_DNA"/>
</dbReference>
<evidence type="ECO:0008006" key="3">
    <source>
        <dbReference type="Google" id="ProtNLM"/>
    </source>
</evidence>
<name>A0ABX7WUK5_9GAMM</name>
<gene>
    <name evidence="1" type="ORF">J9253_06080</name>
</gene>
<dbReference type="RefSeq" id="WP_210223768.1">
    <property type="nucleotide sequence ID" value="NZ_CP072801.1"/>
</dbReference>
<organism evidence="1 2">
    <name type="scientific">Thiothrix litoralis</name>
    <dbReference type="NCBI Taxonomy" id="2891210"/>
    <lineage>
        <taxon>Bacteria</taxon>
        <taxon>Pseudomonadati</taxon>
        <taxon>Pseudomonadota</taxon>
        <taxon>Gammaproteobacteria</taxon>
        <taxon>Thiotrichales</taxon>
        <taxon>Thiotrichaceae</taxon>
        <taxon>Thiothrix</taxon>
    </lineage>
</organism>
<keyword evidence="2" id="KW-1185">Reference proteome</keyword>
<protein>
    <recommendedName>
        <fullName evidence="3">Phage protein</fullName>
    </recommendedName>
</protein>